<dbReference type="SUPFAM" id="SSF56935">
    <property type="entry name" value="Porins"/>
    <property type="match status" value="1"/>
</dbReference>
<dbReference type="AlphaFoldDB" id="A0A9X2CHM3"/>
<protein>
    <submittedName>
        <fullName evidence="3">Oligogalacturonate-specific porin KdgM family protein</fullName>
    </submittedName>
</protein>
<dbReference type="InterPro" id="IPR009331">
    <property type="entry name" value="Oligogalacturonate-sp_porin"/>
</dbReference>
<keyword evidence="4" id="KW-1185">Reference proteome</keyword>
<organism evidence="3 4">
    <name type="scientific">Shewanella gaetbuli</name>
    <dbReference type="NCBI Taxonomy" id="220752"/>
    <lineage>
        <taxon>Bacteria</taxon>
        <taxon>Pseudomonadati</taxon>
        <taxon>Pseudomonadota</taxon>
        <taxon>Gammaproteobacteria</taxon>
        <taxon>Alteromonadales</taxon>
        <taxon>Shewanellaceae</taxon>
        <taxon>Shewanella</taxon>
    </lineage>
</organism>
<evidence type="ECO:0000313" key="4">
    <source>
        <dbReference type="Proteomes" id="UP001139333"/>
    </source>
</evidence>
<dbReference type="GO" id="GO:0015772">
    <property type="term" value="P:oligosaccharide transport"/>
    <property type="evidence" value="ECO:0007669"/>
    <property type="project" value="TreeGrafter"/>
</dbReference>
<comment type="caution">
    <text evidence="3">The sequence shown here is derived from an EMBL/GenBank/DDBJ whole genome shotgun (WGS) entry which is preliminary data.</text>
</comment>
<gene>
    <name evidence="3" type="ORF">L2672_05625</name>
</gene>
<keyword evidence="1 2" id="KW-0732">Signal</keyword>
<dbReference type="Proteomes" id="UP001139333">
    <property type="component" value="Unassembled WGS sequence"/>
</dbReference>
<feature type="chain" id="PRO_5040950751" evidence="2">
    <location>
        <begin position="23"/>
        <end position="226"/>
    </location>
</feature>
<reference evidence="3" key="1">
    <citation type="submission" date="2022-01" db="EMBL/GenBank/DDBJ databases">
        <title>Whole genome-based taxonomy of the Shewanellaceae.</title>
        <authorList>
            <person name="Martin-Rodriguez A.J."/>
        </authorList>
    </citation>
    <scope>NUCLEOTIDE SEQUENCE</scope>
    <source>
        <strain evidence="3">DSM 16422</strain>
    </source>
</reference>
<dbReference type="GO" id="GO:0015288">
    <property type="term" value="F:porin activity"/>
    <property type="evidence" value="ECO:0007669"/>
    <property type="project" value="TreeGrafter"/>
</dbReference>
<dbReference type="GO" id="GO:0009279">
    <property type="term" value="C:cell outer membrane"/>
    <property type="evidence" value="ECO:0007669"/>
    <property type="project" value="TreeGrafter"/>
</dbReference>
<dbReference type="EMBL" id="JAKIKP010000003">
    <property type="protein sequence ID" value="MCL1142172.1"/>
    <property type="molecule type" value="Genomic_DNA"/>
</dbReference>
<name>A0A9X2CHM3_9GAMM</name>
<dbReference type="Gene3D" id="2.40.160.40">
    <property type="entry name" value="monomeric porin ompg"/>
    <property type="match status" value="1"/>
</dbReference>
<evidence type="ECO:0000313" key="3">
    <source>
        <dbReference type="EMBL" id="MCL1142172.1"/>
    </source>
</evidence>
<feature type="signal peptide" evidence="2">
    <location>
        <begin position="1"/>
        <end position="22"/>
    </location>
</feature>
<evidence type="ECO:0000256" key="1">
    <source>
        <dbReference type="ARBA" id="ARBA00022729"/>
    </source>
</evidence>
<dbReference type="RefSeq" id="WP_248994857.1">
    <property type="nucleotide sequence ID" value="NZ_JAKIKP010000003.1"/>
</dbReference>
<dbReference type="PANTHER" id="PTHR38105:SF5">
    <property type="entry name" value="OUTER MEMBRANE PROTEIN"/>
    <property type="match status" value="1"/>
</dbReference>
<accession>A0A9X2CHM3</accession>
<evidence type="ECO:0000256" key="2">
    <source>
        <dbReference type="SAM" id="SignalP"/>
    </source>
</evidence>
<proteinExistence type="predicted"/>
<dbReference type="Pfam" id="PF06178">
    <property type="entry name" value="KdgM"/>
    <property type="match status" value="1"/>
</dbReference>
<sequence>MQSRSLLLITAIVSSVCFDASAASIDFRHEYKGETDQHASRIKMGNTFDNNLSISLELKFKGENGEFMDNLQSNGTEIDVGYKIKLNDEWTLAPGMPIEFGNSGSTYKPQIRLTYQPAALKGWSFSGRYRLDLKPGEDIKRYRHRYTANIVYKYNLWSFNFEGNYYYADNSEYLLYDDDRTNYENNLTINYKMGKWTPWVEFGDVSISNDSNDRELRSRVGIRYSF</sequence>
<dbReference type="PANTHER" id="PTHR38105">
    <property type="entry name" value="OUTER MEMBRANE PROTEIN-RELATED-RELATED"/>
    <property type="match status" value="1"/>
</dbReference>
<dbReference type="InterPro" id="IPR053713">
    <property type="entry name" value="Bact_OM_Channel_sf"/>
</dbReference>